<organism evidence="10 11">
    <name type="scientific">Rhizophlyctis rosea</name>
    <dbReference type="NCBI Taxonomy" id="64517"/>
    <lineage>
        <taxon>Eukaryota</taxon>
        <taxon>Fungi</taxon>
        <taxon>Fungi incertae sedis</taxon>
        <taxon>Chytridiomycota</taxon>
        <taxon>Chytridiomycota incertae sedis</taxon>
        <taxon>Chytridiomycetes</taxon>
        <taxon>Rhizophlyctidales</taxon>
        <taxon>Rhizophlyctidaceae</taxon>
        <taxon>Rhizophlyctis</taxon>
    </lineage>
</organism>
<keyword evidence="5" id="KW-0092">Biotin</keyword>
<protein>
    <submittedName>
        <fullName evidence="10">Uncharacterized protein</fullName>
    </submittedName>
</protein>
<dbReference type="Proteomes" id="UP001212841">
    <property type="component" value="Unassembled WGS sequence"/>
</dbReference>
<comment type="cofactor">
    <cofactor evidence="1">
        <name>biotin</name>
        <dbReference type="ChEBI" id="CHEBI:57586"/>
    </cofactor>
</comment>
<dbReference type="Pfam" id="PF02785">
    <property type="entry name" value="Biotin_carb_C"/>
    <property type="match status" value="1"/>
</dbReference>
<dbReference type="GO" id="GO:0005739">
    <property type="term" value="C:mitochondrion"/>
    <property type="evidence" value="ECO:0007669"/>
    <property type="project" value="TreeGrafter"/>
</dbReference>
<dbReference type="InterPro" id="IPR011054">
    <property type="entry name" value="Rudment_hybrid_motif"/>
</dbReference>
<dbReference type="PROSITE" id="PS50968">
    <property type="entry name" value="BIOTINYL_LIPOYL"/>
    <property type="match status" value="1"/>
</dbReference>
<dbReference type="GO" id="GO:0004485">
    <property type="term" value="F:methylcrotonoyl-CoA carboxylase activity"/>
    <property type="evidence" value="ECO:0007669"/>
    <property type="project" value="TreeGrafter"/>
</dbReference>
<dbReference type="PANTHER" id="PTHR18866">
    <property type="entry name" value="CARBOXYLASE:PYRUVATE/ACETYL-COA/PROPIONYL-COA CARBOXYLASE"/>
    <property type="match status" value="1"/>
</dbReference>
<evidence type="ECO:0000256" key="3">
    <source>
        <dbReference type="ARBA" id="ARBA00022741"/>
    </source>
</evidence>
<gene>
    <name evidence="10" type="ORF">HK097_010262</name>
</gene>
<dbReference type="InterPro" id="IPR011761">
    <property type="entry name" value="ATP-grasp"/>
</dbReference>
<keyword evidence="11" id="KW-1185">Reference proteome</keyword>
<name>A0AAD5S7V3_9FUNG</name>
<dbReference type="InterPro" id="IPR005479">
    <property type="entry name" value="CPAse_ATP-bd"/>
</dbReference>
<evidence type="ECO:0000256" key="6">
    <source>
        <dbReference type="PROSITE-ProRule" id="PRU00409"/>
    </source>
</evidence>
<dbReference type="InterPro" id="IPR005481">
    <property type="entry name" value="BC-like_N"/>
</dbReference>
<dbReference type="Pfam" id="PF00364">
    <property type="entry name" value="Biotin_lipoyl"/>
    <property type="match status" value="1"/>
</dbReference>
<comment type="caution">
    <text evidence="10">The sequence shown here is derived from an EMBL/GenBank/DDBJ whole genome shotgun (WGS) entry which is preliminary data.</text>
</comment>
<evidence type="ECO:0000259" key="7">
    <source>
        <dbReference type="PROSITE" id="PS50968"/>
    </source>
</evidence>
<dbReference type="Gene3D" id="3.30.1490.20">
    <property type="entry name" value="ATP-grasp fold, A domain"/>
    <property type="match status" value="1"/>
</dbReference>
<dbReference type="SUPFAM" id="SSF52440">
    <property type="entry name" value="PreATP-grasp domain"/>
    <property type="match status" value="1"/>
</dbReference>
<evidence type="ECO:0000256" key="4">
    <source>
        <dbReference type="ARBA" id="ARBA00022840"/>
    </source>
</evidence>
<feature type="domain" description="ATP-grasp" evidence="8">
    <location>
        <begin position="154"/>
        <end position="352"/>
    </location>
</feature>
<evidence type="ECO:0000313" key="11">
    <source>
        <dbReference type="Proteomes" id="UP001212841"/>
    </source>
</evidence>
<dbReference type="Pfam" id="PF02786">
    <property type="entry name" value="CPSase_L_D2"/>
    <property type="match status" value="1"/>
</dbReference>
<dbReference type="InterPro" id="IPR050856">
    <property type="entry name" value="Biotin_carboxylase_complex"/>
</dbReference>
<feature type="domain" description="Lipoyl-binding" evidence="7">
    <location>
        <begin position="656"/>
        <end position="731"/>
    </location>
</feature>
<dbReference type="GO" id="GO:0005524">
    <property type="term" value="F:ATP binding"/>
    <property type="evidence" value="ECO:0007669"/>
    <property type="project" value="UniProtKB-UniRule"/>
</dbReference>
<dbReference type="SUPFAM" id="SSF51230">
    <property type="entry name" value="Single hybrid motif"/>
    <property type="match status" value="1"/>
</dbReference>
<keyword evidence="3 6" id="KW-0547">Nucleotide-binding</keyword>
<evidence type="ECO:0000256" key="1">
    <source>
        <dbReference type="ARBA" id="ARBA00001953"/>
    </source>
</evidence>
<dbReference type="Gene3D" id="3.30.470.20">
    <property type="entry name" value="ATP-grasp fold, B domain"/>
    <property type="match status" value="1"/>
</dbReference>
<dbReference type="PROSITE" id="PS00867">
    <property type="entry name" value="CPSASE_2"/>
    <property type="match status" value="1"/>
</dbReference>
<feature type="domain" description="Biotin carboxylation" evidence="9">
    <location>
        <begin position="35"/>
        <end position="502"/>
    </location>
</feature>
<dbReference type="SUPFAM" id="SSF56059">
    <property type="entry name" value="Glutathione synthetase ATP-binding domain-like"/>
    <property type="match status" value="1"/>
</dbReference>
<dbReference type="SMART" id="SM00878">
    <property type="entry name" value="Biotin_carb_C"/>
    <property type="match status" value="1"/>
</dbReference>
<dbReference type="PANTHER" id="PTHR18866:SF33">
    <property type="entry name" value="METHYLCROTONOYL-COA CARBOXYLASE SUBUNIT ALPHA, MITOCHONDRIAL-RELATED"/>
    <property type="match status" value="1"/>
</dbReference>
<sequence>MYRTRPLPRLSTGQALGRLRISVAGYSSVQARKPLFDKILIANRGEIACRVMRTAKKLGIKTVAVYSDADKGSMHVQMADEAYNIGPPPSSESYLDMSKILSAAKKSQAQAIHPGYGFLSENASFADAVTNAGLVFIGPPSQAIIDMGSKSASKNIMQKAKVPVVPGYHGDNQSVEHLKAEADKMGYPVLIKAIKGGGGKGMRIVDKAEDFELMLESSRREAIKHFADDKVLVEKYLVRPRHVEVQVFADTIGNAVYLFERDCSVQRRHQKVLEEAPAPGLSEEMRASLGAKAVAAAKAVGYVGAGTVEFILDTDENKFYFMEMNTRLQVEHPVTEMVTGTDLVEWQLEVGGGVVMLASAVLLTKADLQVAAGNRLPKLQNDLKLSGHAFEARIYAENPAKGFLPDTGPLLHLLPPSPSDAVRIETGVRQGDEVSVHYDPMISKLVVRGDDRTEALRVLRKALGEFEVVGPQTNIAFLQALASHPAFIAGDVETGFIKKHEAQIFPTPTPASPLILAQAALSMVHSETKAIASRTRISQDPYSPWSFVPGLRLNISSSRTLKFRDGDKDATVIVSHRVDGGYDLSVTDATGATTSYTDARVLPAEVDEETHVFVSSVGDRRVRSSVVRDGERVHVFFEGHKTTLKVPSPAYLLAAGGEAAGSGAVVSPMPCKISQVNIQPGQKVEKGQALIILEAMKMEHVIKSPQAGEIKKVNYKVGDLVAEGKQLLVFKE</sequence>
<reference evidence="10" key="1">
    <citation type="submission" date="2020-05" db="EMBL/GenBank/DDBJ databases">
        <title>Phylogenomic resolution of chytrid fungi.</title>
        <authorList>
            <person name="Stajich J.E."/>
            <person name="Amses K."/>
            <person name="Simmons R."/>
            <person name="Seto K."/>
            <person name="Myers J."/>
            <person name="Bonds A."/>
            <person name="Quandt C.A."/>
            <person name="Barry K."/>
            <person name="Liu P."/>
            <person name="Grigoriev I."/>
            <person name="Longcore J.E."/>
            <person name="James T.Y."/>
        </authorList>
    </citation>
    <scope>NUCLEOTIDE SEQUENCE</scope>
    <source>
        <strain evidence="10">JEL0318</strain>
    </source>
</reference>
<evidence type="ECO:0000313" key="10">
    <source>
        <dbReference type="EMBL" id="KAJ3048724.1"/>
    </source>
</evidence>
<evidence type="ECO:0000259" key="9">
    <source>
        <dbReference type="PROSITE" id="PS50979"/>
    </source>
</evidence>
<dbReference type="InterPro" id="IPR013815">
    <property type="entry name" value="ATP_grasp_subdomain_1"/>
</dbReference>
<dbReference type="InterPro" id="IPR001882">
    <property type="entry name" value="Biotin_BS"/>
</dbReference>
<dbReference type="CDD" id="cd06850">
    <property type="entry name" value="biotinyl_domain"/>
    <property type="match status" value="1"/>
</dbReference>
<dbReference type="InterPro" id="IPR016185">
    <property type="entry name" value="PreATP-grasp_dom_sf"/>
</dbReference>
<dbReference type="PROSITE" id="PS00188">
    <property type="entry name" value="BIOTIN"/>
    <property type="match status" value="1"/>
</dbReference>
<accession>A0AAD5S7V3</accession>
<dbReference type="Pfam" id="PF21139">
    <property type="entry name" value="BT_MCC_alpha"/>
    <property type="match status" value="1"/>
</dbReference>
<dbReference type="Gene3D" id="3.40.50.20">
    <property type="match status" value="1"/>
</dbReference>
<evidence type="ECO:0000259" key="8">
    <source>
        <dbReference type="PROSITE" id="PS50975"/>
    </source>
</evidence>
<dbReference type="FunFam" id="2.40.50.100:FF:000003">
    <property type="entry name" value="Acetyl-CoA carboxylase biotin carboxyl carrier protein"/>
    <property type="match status" value="1"/>
</dbReference>
<dbReference type="EMBL" id="JADGJD010000747">
    <property type="protein sequence ID" value="KAJ3048724.1"/>
    <property type="molecule type" value="Genomic_DNA"/>
</dbReference>
<dbReference type="InterPro" id="IPR011764">
    <property type="entry name" value="Biotin_carboxylation_dom"/>
</dbReference>
<keyword evidence="4 6" id="KW-0067">ATP-binding</keyword>
<evidence type="ECO:0000256" key="2">
    <source>
        <dbReference type="ARBA" id="ARBA00022598"/>
    </source>
</evidence>
<proteinExistence type="predicted"/>
<keyword evidence="2" id="KW-0436">Ligase</keyword>
<evidence type="ECO:0000256" key="5">
    <source>
        <dbReference type="ARBA" id="ARBA00023267"/>
    </source>
</evidence>
<dbReference type="Gene3D" id="3.30.700.40">
    <property type="match status" value="1"/>
</dbReference>
<dbReference type="SUPFAM" id="SSF51246">
    <property type="entry name" value="Rudiment single hybrid motif"/>
    <property type="match status" value="1"/>
</dbReference>
<dbReference type="FunFam" id="3.30.1490.20:FF:000003">
    <property type="entry name" value="acetyl-CoA carboxylase isoform X1"/>
    <property type="match status" value="1"/>
</dbReference>
<dbReference type="FunFam" id="3.40.50.20:FF:000010">
    <property type="entry name" value="Propionyl-CoA carboxylase subunit alpha"/>
    <property type="match status" value="1"/>
</dbReference>
<dbReference type="Pfam" id="PF00289">
    <property type="entry name" value="Biotin_carb_N"/>
    <property type="match status" value="1"/>
</dbReference>
<dbReference type="InterPro" id="IPR048429">
    <property type="entry name" value="MCC_alpha_BT"/>
</dbReference>
<dbReference type="InterPro" id="IPR011053">
    <property type="entry name" value="Single_hybrid_motif"/>
</dbReference>
<dbReference type="AlphaFoldDB" id="A0AAD5S7V3"/>
<dbReference type="PROSITE" id="PS50979">
    <property type="entry name" value="BC"/>
    <property type="match status" value="1"/>
</dbReference>
<dbReference type="InterPro" id="IPR005482">
    <property type="entry name" value="Biotin_COase_C"/>
</dbReference>
<dbReference type="InterPro" id="IPR000089">
    <property type="entry name" value="Biotin_lipoyl"/>
</dbReference>
<dbReference type="GO" id="GO:0046872">
    <property type="term" value="F:metal ion binding"/>
    <property type="evidence" value="ECO:0007669"/>
    <property type="project" value="InterPro"/>
</dbReference>
<dbReference type="Gene3D" id="2.40.50.100">
    <property type="match status" value="1"/>
</dbReference>
<dbReference type="PROSITE" id="PS50975">
    <property type="entry name" value="ATP_GRASP"/>
    <property type="match status" value="1"/>
</dbReference>